<evidence type="ECO:0000259" key="3">
    <source>
        <dbReference type="Pfam" id="PF00551"/>
    </source>
</evidence>
<dbReference type="InterPro" id="IPR036477">
    <property type="entry name" value="Formyl_transf_N_sf"/>
</dbReference>
<evidence type="ECO:0000313" key="5">
    <source>
        <dbReference type="EMBL" id="CAB4679924.1"/>
    </source>
</evidence>
<name>A0A6J6N4X6_9ZZZZ</name>
<organism evidence="5">
    <name type="scientific">freshwater metagenome</name>
    <dbReference type="NCBI Taxonomy" id="449393"/>
    <lineage>
        <taxon>unclassified sequences</taxon>
        <taxon>metagenomes</taxon>
        <taxon>ecological metagenomes</taxon>
    </lineage>
</organism>
<dbReference type="SUPFAM" id="SSF53328">
    <property type="entry name" value="Formyltransferase"/>
    <property type="match status" value="1"/>
</dbReference>
<proteinExistence type="predicted"/>
<gene>
    <name evidence="5" type="ORF">UFOPK2366_00132</name>
</gene>
<protein>
    <submittedName>
        <fullName evidence="5">Unannotated protein</fullName>
    </submittedName>
</protein>
<feature type="domain" description="Formyl transferase C-terminal" evidence="4">
    <location>
        <begin position="116"/>
        <end position="202"/>
    </location>
</feature>
<dbReference type="InterPro" id="IPR011034">
    <property type="entry name" value="Formyl_transferase-like_C_sf"/>
</dbReference>
<evidence type="ECO:0000256" key="1">
    <source>
        <dbReference type="ARBA" id="ARBA00022679"/>
    </source>
</evidence>
<dbReference type="InterPro" id="IPR044135">
    <property type="entry name" value="Met-tRNA-FMT_C"/>
</dbReference>
<dbReference type="Gene3D" id="3.40.50.12230">
    <property type="match status" value="1"/>
</dbReference>
<dbReference type="InterPro" id="IPR005793">
    <property type="entry name" value="Formyl_trans_C"/>
</dbReference>
<dbReference type="InterPro" id="IPR002376">
    <property type="entry name" value="Formyl_transf_N"/>
</dbReference>
<dbReference type="PROSITE" id="PS00373">
    <property type="entry name" value="GART"/>
    <property type="match status" value="1"/>
</dbReference>
<reference evidence="5" key="1">
    <citation type="submission" date="2020-05" db="EMBL/GenBank/DDBJ databases">
        <authorList>
            <person name="Chiriac C."/>
            <person name="Salcher M."/>
            <person name="Ghai R."/>
            <person name="Kavagutti S V."/>
        </authorList>
    </citation>
    <scope>NUCLEOTIDE SEQUENCE</scope>
</reference>
<evidence type="ECO:0000259" key="4">
    <source>
        <dbReference type="Pfam" id="PF02911"/>
    </source>
</evidence>
<dbReference type="InterPro" id="IPR001555">
    <property type="entry name" value="GART_AS"/>
</dbReference>
<keyword evidence="2" id="KW-0648">Protein biosynthesis</keyword>
<dbReference type="Pfam" id="PF02911">
    <property type="entry name" value="Formyl_trans_C"/>
    <property type="match status" value="1"/>
</dbReference>
<accession>A0A6J6N4X6</accession>
<feature type="domain" description="Formyl transferase N-terminal" evidence="3">
    <location>
        <begin position="2"/>
        <end position="94"/>
    </location>
</feature>
<dbReference type="Pfam" id="PF00551">
    <property type="entry name" value="Formyl_trans_N"/>
    <property type="match status" value="1"/>
</dbReference>
<dbReference type="PANTHER" id="PTHR11138">
    <property type="entry name" value="METHIONYL-TRNA FORMYLTRANSFERASE"/>
    <property type="match status" value="1"/>
</dbReference>
<dbReference type="GO" id="GO:0005829">
    <property type="term" value="C:cytosol"/>
    <property type="evidence" value="ECO:0007669"/>
    <property type="project" value="TreeGrafter"/>
</dbReference>
<sequence length="215" mass="23207">MVVAFGQIIKPHILEQLAMINLHFSLLPRWRGAAPTERAILAGDEVTGVCLMQVAVDLDAGPLLDMVEVSVASIDTADALRQRLVTVGCERLVVALTHGLPEPQAQVGEVTYAAKLSIDEFRIDWRESARVIDRMVRVGLAWTMFRGRRLKIVECEIGVEIGGPGDFLSGNVIACGNGSITLIRVQPEGKPVMDASAWANGARPNTSDNLLDSPA</sequence>
<dbReference type="GO" id="GO:0004479">
    <property type="term" value="F:methionyl-tRNA formyltransferase activity"/>
    <property type="evidence" value="ECO:0007669"/>
    <property type="project" value="TreeGrafter"/>
</dbReference>
<evidence type="ECO:0000256" key="2">
    <source>
        <dbReference type="ARBA" id="ARBA00022917"/>
    </source>
</evidence>
<keyword evidence="1" id="KW-0808">Transferase</keyword>
<dbReference type="CDD" id="cd08704">
    <property type="entry name" value="Met_tRNA_FMT_C"/>
    <property type="match status" value="1"/>
</dbReference>
<dbReference type="AlphaFoldDB" id="A0A6J6N4X6"/>
<dbReference type="SUPFAM" id="SSF50486">
    <property type="entry name" value="FMT C-terminal domain-like"/>
    <property type="match status" value="1"/>
</dbReference>
<dbReference type="EMBL" id="CAEZXM010000012">
    <property type="protein sequence ID" value="CAB4679924.1"/>
    <property type="molecule type" value="Genomic_DNA"/>
</dbReference>
<dbReference type="PANTHER" id="PTHR11138:SF5">
    <property type="entry name" value="METHIONYL-TRNA FORMYLTRANSFERASE, MITOCHONDRIAL"/>
    <property type="match status" value="1"/>
</dbReference>